<evidence type="ECO:0000259" key="3">
    <source>
        <dbReference type="PROSITE" id="PS50893"/>
    </source>
</evidence>
<dbReference type="RefSeq" id="WP_092541633.1">
    <property type="nucleotide sequence ID" value="NZ_FOKV01000003.1"/>
</dbReference>
<protein>
    <submittedName>
        <fullName evidence="4">ABC-type multidrug transport system, ATPase component</fullName>
    </submittedName>
</protein>
<dbReference type="InterPro" id="IPR003593">
    <property type="entry name" value="AAA+_ATPase"/>
</dbReference>
<evidence type="ECO:0000256" key="2">
    <source>
        <dbReference type="ARBA" id="ARBA00022840"/>
    </source>
</evidence>
<keyword evidence="2" id="KW-0067">ATP-binding</keyword>
<gene>
    <name evidence="4" type="ORF">SAMN04487907_10336</name>
</gene>
<dbReference type="PANTHER" id="PTHR43158:SF2">
    <property type="entry name" value="SKFA PEPTIDE EXPORT ATP-BINDING PROTEIN SKFE"/>
    <property type="match status" value="1"/>
</dbReference>
<dbReference type="PROSITE" id="PS50893">
    <property type="entry name" value="ABC_TRANSPORTER_2"/>
    <property type="match status" value="1"/>
</dbReference>
<proteinExistence type="predicted"/>
<evidence type="ECO:0000313" key="4">
    <source>
        <dbReference type="EMBL" id="SFC23059.1"/>
    </source>
</evidence>
<evidence type="ECO:0000256" key="1">
    <source>
        <dbReference type="ARBA" id="ARBA00022741"/>
    </source>
</evidence>
<sequence length="216" mass="24784">MIFEIDNVELYFDDHAILKAAYVKAETGKVTGLLGRNGSGKSSLLKILFGTLKPKYKLLRIDKKPILKRFYKTGRVAMLPQFPLLPPIISVEKAFKLYNIDFGDFSSVFSEMNAVKHQKVRELSGGQQRIIEIYLVLKRNVDIVLLDEPFAQLSPLMIEKFSEIIQQEKEQKAIIITDHRYEAILDVSDDIYLFQHKQTTLVHSAKELVKLGYLPN</sequence>
<dbReference type="InterPro" id="IPR027417">
    <property type="entry name" value="P-loop_NTPase"/>
</dbReference>
<feature type="domain" description="ABC transporter" evidence="3">
    <location>
        <begin position="3"/>
        <end position="214"/>
    </location>
</feature>
<dbReference type="InterPro" id="IPR003439">
    <property type="entry name" value="ABC_transporter-like_ATP-bd"/>
</dbReference>
<dbReference type="AlphaFoldDB" id="A0A1I1HFW7"/>
<dbReference type="STRING" id="1334022.SAMN04487907_10336"/>
<dbReference type="Proteomes" id="UP000199438">
    <property type="component" value="Unassembled WGS sequence"/>
</dbReference>
<dbReference type="GO" id="GO:0005524">
    <property type="term" value="F:ATP binding"/>
    <property type="evidence" value="ECO:0007669"/>
    <property type="project" value="UniProtKB-KW"/>
</dbReference>
<reference evidence="5" key="1">
    <citation type="submission" date="2016-10" db="EMBL/GenBank/DDBJ databases">
        <authorList>
            <person name="Varghese N."/>
            <person name="Submissions S."/>
        </authorList>
    </citation>
    <scope>NUCLEOTIDE SEQUENCE [LARGE SCALE GENOMIC DNA]</scope>
    <source>
        <strain evidence="5">DSM 24499</strain>
    </source>
</reference>
<accession>A0A1I1HFW7</accession>
<dbReference type="SUPFAM" id="SSF52540">
    <property type="entry name" value="P-loop containing nucleoside triphosphate hydrolases"/>
    <property type="match status" value="1"/>
</dbReference>
<organism evidence="4 5">
    <name type="scientific">Zunongwangia mangrovi</name>
    <dbReference type="NCBI Taxonomy" id="1334022"/>
    <lineage>
        <taxon>Bacteria</taxon>
        <taxon>Pseudomonadati</taxon>
        <taxon>Bacteroidota</taxon>
        <taxon>Flavobacteriia</taxon>
        <taxon>Flavobacteriales</taxon>
        <taxon>Flavobacteriaceae</taxon>
        <taxon>Zunongwangia</taxon>
    </lineage>
</organism>
<name>A0A1I1HFW7_9FLAO</name>
<dbReference type="PANTHER" id="PTHR43158">
    <property type="entry name" value="SKFA PEPTIDE EXPORT ATP-BINDING PROTEIN SKFE"/>
    <property type="match status" value="1"/>
</dbReference>
<dbReference type="EMBL" id="FOKV01000003">
    <property type="protein sequence ID" value="SFC23059.1"/>
    <property type="molecule type" value="Genomic_DNA"/>
</dbReference>
<dbReference type="GO" id="GO:0016887">
    <property type="term" value="F:ATP hydrolysis activity"/>
    <property type="evidence" value="ECO:0007669"/>
    <property type="project" value="InterPro"/>
</dbReference>
<dbReference type="Gene3D" id="3.40.50.300">
    <property type="entry name" value="P-loop containing nucleotide triphosphate hydrolases"/>
    <property type="match status" value="1"/>
</dbReference>
<dbReference type="OrthoDB" id="9801987at2"/>
<dbReference type="SMART" id="SM00382">
    <property type="entry name" value="AAA"/>
    <property type="match status" value="1"/>
</dbReference>
<keyword evidence="5" id="KW-1185">Reference proteome</keyword>
<evidence type="ECO:0000313" key="5">
    <source>
        <dbReference type="Proteomes" id="UP000199438"/>
    </source>
</evidence>
<keyword evidence="1" id="KW-0547">Nucleotide-binding</keyword>
<dbReference type="Pfam" id="PF00005">
    <property type="entry name" value="ABC_tran"/>
    <property type="match status" value="1"/>
</dbReference>